<organism evidence="3 4">
    <name type="scientific">Planococcus chinensis</name>
    <dbReference type="NCBI Taxonomy" id="272917"/>
    <lineage>
        <taxon>Bacteria</taxon>
        <taxon>Bacillati</taxon>
        <taxon>Bacillota</taxon>
        <taxon>Bacilli</taxon>
        <taxon>Bacillales</taxon>
        <taxon>Caryophanaceae</taxon>
        <taxon>Planococcus</taxon>
    </lineage>
</organism>
<sequence length="566" mass="64725">MKKRKVREMKKLAVIILIFAVSYPMLQAALPANAAEKEIRLLILHSLSAKEQDDEVYMLDMLAGHFTDSATIMSLEDALKKRDEEKYTHMIYLRLDTDAPEMPELSLINSFQGSLYLIGNRLDAFGVSDGMEIKEYIEIDRIYKDEEAFGLDNAKSVMMFDAYEDATVYFQGNADGHLFPLIFEKNETFYAATQSITGEFTEFLGESLFDFFEKERGKPQKFLRLEDIHPKYDPAALQEIGDYLAELGIPYAITVIPVYTNPETGERISLSESDELVEVLQNMQKQGASIILHGYYHQYRDSETGEGSEYWDMENDRPIYQPKNDPVFKREDFASDQEYREFLKKGARFEERYIADTIERGIFDLVNEGLYPVAFEAPHYAISQAGYQVVSDYFSTYVGQVQISDETYEASFTPVFTSTPSKLSGMQVIPEGMGYIEADNPESVGNMMKRAERISVFSDSKLSFFFHPYIGIKKFKEVMEGMEKYEEYGWFDLRSMNNKAAAEGIAIQTTGGAVKADRSINTIIKQEFENLWGFAIPVFVVVLILLLSMNGIRKKKKAERFSAKPE</sequence>
<reference evidence="4" key="1">
    <citation type="journal article" date="2019" name="Int. J. Syst. Evol. Microbiol.">
        <title>The Global Catalogue of Microorganisms (GCM) 10K type strain sequencing project: providing services to taxonomists for standard genome sequencing and annotation.</title>
        <authorList>
            <consortium name="The Broad Institute Genomics Platform"/>
            <consortium name="The Broad Institute Genome Sequencing Center for Infectious Disease"/>
            <person name="Wu L."/>
            <person name="Ma J."/>
        </authorList>
    </citation>
    <scope>NUCLEOTIDE SEQUENCE [LARGE SCALE GENOMIC DNA]</scope>
    <source>
        <strain evidence="4">CGMCC 1.15475</strain>
    </source>
</reference>
<keyword evidence="1" id="KW-1133">Transmembrane helix</keyword>
<dbReference type="RefSeq" id="WP_204890828.1">
    <property type="nucleotide sequence ID" value="NZ_JBHUFW010000004.1"/>
</dbReference>
<protein>
    <submittedName>
        <fullName evidence="3">DUF2334 domain-containing protein</fullName>
    </submittedName>
</protein>
<feature type="signal peptide" evidence="2">
    <location>
        <begin position="1"/>
        <end position="34"/>
    </location>
</feature>
<name>A0ABW4QEV1_9BACL</name>
<proteinExistence type="predicted"/>
<keyword evidence="1" id="KW-0472">Membrane</keyword>
<dbReference type="EMBL" id="JBHUFW010000004">
    <property type="protein sequence ID" value="MFD1862125.1"/>
    <property type="molecule type" value="Genomic_DNA"/>
</dbReference>
<dbReference type="InterPro" id="IPR011330">
    <property type="entry name" value="Glyco_hydro/deAcase_b/a-brl"/>
</dbReference>
<feature type="chain" id="PRO_5046282564" evidence="2">
    <location>
        <begin position="35"/>
        <end position="566"/>
    </location>
</feature>
<gene>
    <name evidence="3" type="ORF">ACFSDB_04245</name>
</gene>
<dbReference type="InterPro" id="IPR018763">
    <property type="entry name" value="DUF2334"/>
</dbReference>
<evidence type="ECO:0000313" key="4">
    <source>
        <dbReference type="Proteomes" id="UP001597273"/>
    </source>
</evidence>
<evidence type="ECO:0000256" key="1">
    <source>
        <dbReference type="SAM" id="Phobius"/>
    </source>
</evidence>
<accession>A0ABW4QEV1</accession>
<comment type="caution">
    <text evidence="3">The sequence shown here is derived from an EMBL/GenBank/DDBJ whole genome shotgun (WGS) entry which is preliminary data.</text>
</comment>
<dbReference type="SUPFAM" id="SSF88713">
    <property type="entry name" value="Glycoside hydrolase/deacetylase"/>
    <property type="match status" value="1"/>
</dbReference>
<keyword evidence="1" id="KW-0812">Transmembrane</keyword>
<keyword evidence="2" id="KW-0732">Signal</keyword>
<feature type="transmembrane region" description="Helical" evidence="1">
    <location>
        <begin position="531"/>
        <end position="552"/>
    </location>
</feature>
<dbReference type="Proteomes" id="UP001597273">
    <property type="component" value="Unassembled WGS sequence"/>
</dbReference>
<dbReference type="Pfam" id="PF10096">
    <property type="entry name" value="DUF2334"/>
    <property type="match status" value="1"/>
</dbReference>
<evidence type="ECO:0000256" key="2">
    <source>
        <dbReference type="SAM" id="SignalP"/>
    </source>
</evidence>
<keyword evidence="4" id="KW-1185">Reference proteome</keyword>
<evidence type="ECO:0000313" key="3">
    <source>
        <dbReference type="EMBL" id="MFD1862125.1"/>
    </source>
</evidence>